<proteinExistence type="inferred from homology"/>
<dbReference type="AlphaFoldDB" id="R4XFF1"/>
<name>R4XFF1_TAPDE</name>
<evidence type="ECO:0000256" key="1">
    <source>
        <dbReference type="ARBA" id="ARBA00004123"/>
    </source>
</evidence>
<keyword evidence="8 9" id="KW-0539">Nucleus</keyword>
<keyword evidence="6 10" id="KW-0175">Coiled coil</keyword>
<feature type="coiled-coil region" evidence="10">
    <location>
        <begin position="30"/>
        <end position="71"/>
    </location>
</feature>
<keyword evidence="9" id="KW-0234">DNA repair</keyword>
<keyword evidence="5 9" id="KW-0805">Transcription regulation</keyword>
<keyword evidence="9" id="KW-0227">DNA damage</keyword>
<evidence type="ECO:0000313" key="12">
    <source>
        <dbReference type="EMBL" id="CCG83186.1"/>
    </source>
</evidence>
<dbReference type="GO" id="GO:0005634">
    <property type="term" value="C:nucleus"/>
    <property type="evidence" value="ECO:0007669"/>
    <property type="project" value="UniProtKB-SubCell"/>
</dbReference>
<comment type="subunit">
    <text evidence="9">Component of the NuA4 histone acetyltransferase complex.</text>
</comment>
<reference evidence="12 13" key="1">
    <citation type="journal article" date="2013" name="MBio">
        <title>Genome sequencing of the plant pathogen Taphrina deformans, the causal agent of peach leaf curl.</title>
        <authorList>
            <person name="Cisse O.H."/>
            <person name="Almeida J.M.G.C.F."/>
            <person name="Fonseca A."/>
            <person name="Kumar A.A."/>
            <person name="Salojaervi J."/>
            <person name="Overmyer K."/>
            <person name="Hauser P.M."/>
            <person name="Pagni M."/>
        </authorList>
    </citation>
    <scope>NUCLEOTIDE SEQUENCE [LARGE SCALE GENOMIC DNA]</scope>
    <source>
        <strain evidence="13">PYCC 5710 / ATCC 11124 / CBS 356.35 / IMI 108563 / JCM 9778 / NBRC 8474</strain>
    </source>
</reference>
<evidence type="ECO:0000313" key="13">
    <source>
        <dbReference type="Proteomes" id="UP000013776"/>
    </source>
</evidence>
<evidence type="ECO:0000256" key="3">
    <source>
        <dbReference type="ARBA" id="ARBA00018504"/>
    </source>
</evidence>
<evidence type="ECO:0000256" key="5">
    <source>
        <dbReference type="ARBA" id="ARBA00023015"/>
    </source>
</evidence>
<comment type="similarity">
    <text evidence="2 9">Belongs to the EAF6 family.</text>
</comment>
<accession>R4XFF1</accession>
<protein>
    <recommendedName>
        <fullName evidence="3 9">Chromatin modification-related protein EAF6</fullName>
    </recommendedName>
</protein>
<feature type="compositionally biased region" description="Polar residues" evidence="11">
    <location>
        <begin position="10"/>
        <end position="24"/>
    </location>
</feature>
<dbReference type="STRING" id="1097556.R4XFF1"/>
<keyword evidence="7 9" id="KW-0804">Transcription</keyword>
<evidence type="ECO:0000256" key="7">
    <source>
        <dbReference type="ARBA" id="ARBA00023163"/>
    </source>
</evidence>
<dbReference type="eggNOG" id="KOG3856">
    <property type="taxonomic scope" value="Eukaryota"/>
</dbReference>
<dbReference type="GO" id="GO:0035267">
    <property type="term" value="C:NuA4 histone acetyltransferase complex"/>
    <property type="evidence" value="ECO:0007669"/>
    <property type="project" value="UniProtKB-UniRule"/>
</dbReference>
<evidence type="ECO:0000256" key="6">
    <source>
        <dbReference type="ARBA" id="ARBA00023054"/>
    </source>
</evidence>
<feature type="region of interest" description="Disordered" evidence="11">
    <location>
        <begin position="113"/>
        <end position="164"/>
    </location>
</feature>
<dbReference type="Pfam" id="PF09340">
    <property type="entry name" value="NuA4"/>
    <property type="match status" value="1"/>
</dbReference>
<evidence type="ECO:0000256" key="4">
    <source>
        <dbReference type="ARBA" id="ARBA00022853"/>
    </source>
</evidence>
<feature type="compositionally biased region" description="Basic residues" evidence="11">
    <location>
        <begin position="154"/>
        <end position="164"/>
    </location>
</feature>
<gene>
    <name evidence="12" type="ORF">TAPDE_003279</name>
</gene>
<evidence type="ECO:0000256" key="8">
    <source>
        <dbReference type="ARBA" id="ARBA00023242"/>
    </source>
</evidence>
<dbReference type="GO" id="GO:0006281">
    <property type="term" value="P:DNA repair"/>
    <property type="evidence" value="ECO:0007669"/>
    <property type="project" value="UniProtKB-UniRule"/>
</dbReference>
<feature type="region of interest" description="Disordered" evidence="11">
    <location>
        <begin position="1"/>
        <end position="27"/>
    </location>
</feature>
<dbReference type="PANTHER" id="PTHR13476">
    <property type="entry name" value="CHROMATIN MODIFICATION-RELATED PROTEIN MEAF6"/>
    <property type="match status" value="1"/>
</dbReference>
<dbReference type="InterPro" id="IPR015418">
    <property type="entry name" value="Eaf6"/>
</dbReference>
<dbReference type="EMBL" id="CAHR02000128">
    <property type="protein sequence ID" value="CCG83186.1"/>
    <property type="molecule type" value="Genomic_DNA"/>
</dbReference>
<keyword evidence="4 9" id="KW-0156">Chromatin regulator</keyword>
<keyword evidence="13" id="KW-1185">Reference proteome</keyword>
<dbReference type="VEuPathDB" id="FungiDB:TAPDE_003279"/>
<dbReference type="OrthoDB" id="440324at2759"/>
<organism evidence="12 13">
    <name type="scientific">Taphrina deformans (strain PYCC 5710 / ATCC 11124 / CBS 356.35 / IMI 108563 / JCM 9778 / NBRC 8474)</name>
    <name type="common">Peach leaf curl fungus</name>
    <name type="synonym">Lalaria deformans</name>
    <dbReference type="NCBI Taxonomy" id="1097556"/>
    <lineage>
        <taxon>Eukaryota</taxon>
        <taxon>Fungi</taxon>
        <taxon>Dikarya</taxon>
        <taxon>Ascomycota</taxon>
        <taxon>Taphrinomycotina</taxon>
        <taxon>Taphrinomycetes</taxon>
        <taxon>Taphrinales</taxon>
        <taxon>Taphrinaceae</taxon>
        <taxon>Taphrina</taxon>
    </lineage>
</organism>
<evidence type="ECO:0000256" key="11">
    <source>
        <dbReference type="SAM" id="MobiDB-lite"/>
    </source>
</evidence>
<sequence length="164" mass="18395">MADTQKRTETPSQSGTNGTTSTPIESAEERIQVQKLYDIAKKELRELLQRKKQADKDLAVLETQIYKLEGNYLEDTQQGGNIVRGFDGYLKGMVNSRKMQFSESDRLFSLSSVSYSETAQPDKEAKGSTKKRRKTIDEGASSDEDGNITPYASSHKRARVTYAD</sequence>
<evidence type="ECO:0000256" key="10">
    <source>
        <dbReference type="SAM" id="Coils"/>
    </source>
</evidence>
<evidence type="ECO:0000256" key="9">
    <source>
        <dbReference type="RuleBase" id="RU368022"/>
    </source>
</evidence>
<comment type="function">
    <text evidence="9">Component of the NuA4 histone acetyltransferase complex which is involved in transcriptional activation of selected genes principally by acetylation of nucleosomal histone H4 and H2A. The NuA4 complex is also involved in DNA repair.</text>
</comment>
<evidence type="ECO:0000256" key="2">
    <source>
        <dbReference type="ARBA" id="ARBA00010916"/>
    </source>
</evidence>
<dbReference type="Proteomes" id="UP000013776">
    <property type="component" value="Unassembled WGS sequence"/>
</dbReference>
<dbReference type="GO" id="GO:0006325">
    <property type="term" value="P:chromatin organization"/>
    <property type="evidence" value="ECO:0007669"/>
    <property type="project" value="UniProtKB-KW"/>
</dbReference>
<comment type="caution">
    <text evidence="12">The sequence shown here is derived from an EMBL/GenBank/DDBJ whole genome shotgun (WGS) entry which is preliminary data.</text>
</comment>
<comment type="subcellular location">
    <subcellularLocation>
        <location evidence="1 9">Nucleus</location>
    </subcellularLocation>
</comment>